<dbReference type="GO" id="GO:0042910">
    <property type="term" value="F:xenobiotic transmembrane transporter activity"/>
    <property type="evidence" value="ECO:0007669"/>
    <property type="project" value="InterPro"/>
</dbReference>
<feature type="transmembrane region" description="Helical" evidence="8">
    <location>
        <begin position="329"/>
        <end position="350"/>
    </location>
</feature>
<dbReference type="SUPFAM" id="SSF103473">
    <property type="entry name" value="MFS general substrate transporter"/>
    <property type="match status" value="1"/>
</dbReference>
<feature type="transmembrane region" description="Helical" evidence="8">
    <location>
        <begin position="263"/>
        <end position="283"/>
    </location>
</feature>
<evidence type="ECO:0000256" key="1">
    <source>
        <dbReference type="ARBA" id="ARBA00004651"/>
    </source>
</evidence>
<dbReference type="InterPro" id="IPR036259">
    <property type="entry name" value="MFS_trans_sf"/>
</dbReference>
<organism evidence="10 11">
    <name type="scientific">Candidatus Methylophosphatis roskildensis</name>
    <dbReference type="NCBI Taxonomy" id="2899263"/>
    <lineage>
        <taxon>Bacteria</taxon>
        <taxon>Pseudomonadati</taxon>
        <taxon>Pseudomonadota</taxon>
        <taxon>Betaproteobacteria</taxon>
        <taxon>Nitrosomonadales</taxon>
        <taxon>Sterolibacteriaceae</taxon>
        <taxon>Candidatus Methylophosphatis</taxon>
    </lineage>
</organism>
<dbReference type="CDD" id="cd17320">
    <property type="entry name" value="MFS_MdfA_MDR_like"/>
    <property type="match status" value="1"/>
</dbReference>
<keyword evidence="3 8" id="KW-0813">Transport</keyword>
<proteinExistence type="inferred from homology"/>
<dbReference type="GO" id="GO:0005886">
    <property type="term" value="C:plasma membrane"/>
    <property type="evidence" value="ECO:0007669"/>
    <property type="project" value="UniProtKB-SubCell"/>
</dbReference>
<protein>
    <recommendedName>
        <fullName evidence="8">Bcr/CflA family efflux transporter</fullName>
    </recommendedName>
</protein>
<comment type="caution">
    <text evidence="10">The sequence shown here is derived from an EMBL/GenBank/DDBJ whole genome shotgun (WGS) entry which is preliminary data.</text>
</comment>
<evidence type="ECO:0000256" key="4">
    <source>
        <dbReference type="ARBA" id="ARBA00022475"/>
    </source>
</evidence>
<keyword evidence="7 8" id="KW-0472">Membrane</keyword>
<keyword evidence="6 8" id="KW-1133">Transmembrane helix</keyword>
<comment type="subcellular location">
    <subcellularLocation>
        <location evidence="8">Cell inner membrane</location>
        <topology evidence="8">Multi-pass membrane protein</topology>
    </subcellularLocation>
    <subcellularLocation>
        <location evidence="1">Cell membrane</location>
        <topology evidence="1">Multi-pass membrane protein</topology>
    </subcellularLocation>
</comment>
<dbReference type="PANTHER" id="PTHR42718">
    <property type="entry name" value="MAJOR FACILITATOR SUPERFAMILY MULTIDRUG TRANSPORTER MFSC"/>
    <property type="match status" value="1"/>
</dbReference>
<name>A0A9D7E0I8_9PROT</name>
<feature type="transmembrane region" description="Helical" evidence="8">
    <location>
        <begin position="356"/>
        <end position="375"/>
    </location>
</feature>
<feature type="transmembrane region" description="Helical" evidence="8">
    <location>
        <begin position="86"/>
        <end position="107"/>
    </location>
</feature>
<comment type="similarity">
    <text evidence="2 8">Belongs to the major facilitator superfamily. Bcr/CmlA family.</text>
</comment>
<reference evidence="11" key="1">
    <citation type="journal article" date="2021" name="Nat. Commun.">
        <title>Connecting structure to function with the recovery of over 1000 high-quality metagenome-assembled genomes from activated sludge using long-read sequencing.</title>
        <authorList>
            <person name="Singleton C.M."/>
            <person name="Petriglieri F."/>
            <person name="Kristensen J.M."/>
            <person name="Kirkegaard R.H."/>
            <person name="Michaelsen T.Y."/>
            <person name="Andersen M.H."/>
            <person name="Kondrotaite Z."/>
            <person name="Karst S.M."/>
            <person name="Dueholm M.S."/>
            <person name="Nielsen P.H."/>
            <person name="Albertsen M."/>
        </authorList>
    </citation>
    <scope>NUCLEOTIDE SEQUENCE [LARGE SCALE GENOMIC DNA]</scope>
</reference>
<keyword evidence="4" id="KW-1003">Cell membrane</keyword>
<evidence type="ECO:0000259" key="9">
    <source>
        <dbReference type="PROSITE" id="PS50850"/>
    </source>
</evidence>
<feature type="transmembrane region" description="Helical" evidence="8">
    <location>
        <begin position="199"/>
        <end position="219"/>
    </location>
</feature>
<evidence type="ECO:0000256" key="2">
    <source>
        <dbReference type="ARBA" id="ARBA00006236"/>
    </source>
</evidence>
<evidence type="ECO:0000256" key="8">
    <source>
        <dbReference type="RuleBase" id="RU365088"/>
    </source>
</evidence>
<accession>A0A9D7E0I8</accession>
<feature type="transmembrane region" description="Helical" evidence="8">
    <location>
        <begin position="231"/>
        <end position="251"/>
    </location>
</feature>
<dbReference type="PROSITE" id="PS50850">
    <property type="entry name" value="MFS"/>
    <property type="match status" value="1"/>
</dbReference>
<feature type="transmembrane region" description="Helical" evidence="8">
    <location>
        <begin position="295"/>
        <end position="317"/>
    </location>
</feature>
<dbReference type="InterPro" id="IPR020846">
    <property type="entry name" value="MFS_dom"/>
</dbReference>
<sequence>MLAAIGPFAIDTYLPAFPTIARSLATSDLHVQQTLTAYLAPFAFMTLWHGSISDALGRRIVVLASLLGFAAASAVCMFAPSIEILWLGRALQGITSGAGMVVGRAIVRDLLSGPEAQRLMARVAMIFAISPAIAPIIGGWIYVALGWRATFGFLLLFGLLLFVLCWRYLPETLPPESRHSLHPVKLGRAYLHACTHRQFLLLIAALSLNFGGFFLYVLAAPKFLIEHLGVSPQGFATLFVPTVLGMVIGSFLSGRLAGKVTPLATVSIAYAIMLSAATLNVLLNSLATPGVPQSIAPIPLYNIGMALAMPNLTLLGLDQLPQRGLAASCQSFAQSLTTSLAAAFFVPLLWGSTLTLALGMAGFLGLGLICFLAFASKPHATVPPG</sequence>
<feature type="transmembrane region" description="Helical" evidence="8">
    <location>
        <begin position="60"/>
        <end position="80"/>
    </location>
</feature>
<dbReference type="Proteomes" id="UP000807785">
    <property type="component" value="Unassembled WGS sequence"/>
</dbReference>
<feature type="domain" description="Major facilitator superfamily (MFS) profile" evidence="9">
    <location>
        <begin position="1"/>
        <end position="379"/>
    </location>
</feature>
<dbReference type="AlphaFoldDB" id="A0A9D7E0I8"/>
<evidence type="ECO:0000256" key="6">
    <source>
        <dbReference type="ARBA" id="ARBA00022989"/>
    </source>
</evidence>
<dbReference type="Pfam" id="PF07690">
    <property type="entry name" value="MFS_1"/>
    <property type="match status" value="1"/>
</dbReference>
<dbReference type="PANTHER" id="PTHR42718:SF9">
    <property type="entry name" value="MAJOR FACILITATOR SUPERFAMILY MULTIDRUG TRANSPORTER MFSC"/>
    <property type="match status" value="1"/>
</dbReference>
<evidence type="ECO:0000256" key="7">
    <source>
        <dbReference type="ARBA" id="ARBA00023136"/>
    </source>
</evidence>
<feature type="transmembrane region" description="Helical" evidence="8">
    <location>
        <begin position="31"/>
        <end position="48"/>
    </location>
</feature>
<evidence type="ECO:0000256" key="3">
    <source>
        <dbReference type="ARBA" id="ARBA00022448"/>
    </source>
</evidence>
<gene>
    <name evidence="10" type="ORF">IPH26_02805</name>
</gene>
<comment type="caution">
    <text evidence="8">Lacks conserved residue(s) required for the propagation of feature annotation.</text>
</comment>
<dbReference type="InterPro" id="IPR011701">
    <property type="entry name" value="MFS"/>
</dbReference>
<evidence type="ECO:0000313" key="11">
    <source>
        <dbReference type="Proteomes" id="UP000807785"/>
    </source>
</evidence>
<dbReference type="NCBIfam" id="TIGR00710">
    <property type="entry name" value="efflux_Bcr_CflA"/>
    <property type="match status" value="1"/>
</dbReference>
<feature type="transmembrane region" description="Helical" evidence="8">
    <location>
        <begin position="149"/>
        <end position="169"/>
    </location>
</feature>
<keyword evidence="8" id="KW-0997">Cell inner membrane</keyword>
<feature type="transmembrane region" description="Helical" evidence="8">
    <location>
        <begin position="119"/>
        <end position="143"/>
    </location>
</feature>
<dbReference type="GO" id="GO:1990961">
    <property type="term" value="P:xenobiotic detoxification by transmembrane export across the plasma membrane"/>
    <property type="evidence" value="ECO:0007669"/>
    <property type="project" value="InterPro"/>
</dbReference>
<evidence type="ECO:0000313" key="10">
    <source>
        <dbReference type="EMBL" id="MBK6971929.1"/>
    </source>
</evidence>
<keyword evidence="5 8" id="KW-0812">Transmembrane</keyword>
<dbReference type="Gene3D" id="1.20.1720.10">
    <property type="entry name" value="Multidrug resistance protein D"/>
    <property type="match status" value="1"/>
</dbReference>
<evidence type="ECO:0000256" key="5">
    <source>
        <dbReference type="ARBA" id="ARBA00022692"/>
    </source>
</evidence>
<dbReference type="EMBL" id="JADJEV010000001">
    <property type="protein sequence ID" value="MBK6971929.1"/>
    <property type="molecule type" value="Genomic_DNA"/>
</dbReference>
<dbReference type="InterPro" id="IPR004812">
    <property type="entry name" value="Efflux_drug-R_Bcr/CmlA"/>
</dbReference>